<evidence type="ECO:0000259" key="11">
    <source>
        <dbReference type="Pfam" id="PF23598"/>
    </source>
</evidence>
<dbReference type="Pfam" id="PF18052">
    <property type="entry name" value="Rx_N"/>
    <property type="match status" value="1"/>
</dbReference>
<organism evidence="12 13">
    <name type="scientific">Rehmannia glutinosa</name>
    <name type="common">Chinese foxglove</name>
    <dbReference type="NCBI Taxonomy" id="99300"/>
    <lineage>
        <taxon>Eukaryota</taxon>
        <taxon>Viridiplantae</taxon>
        <taxon>Streptophyta</taxon>
        <taxon>Embryophyta</taxon>
        <taxon>Tracheophyta</taxon>
        <taxon>Spermatophyta</taxon>
        <taxon>Magnoliopsida</taxon>
        <taxon>eudicotyledons</taxon>
        <taxon>Gunneridae</taxon>
        <taxon>Pentapetalae</taxon>
        <taxon>asterids</taxon>
        <taxon>lamiids</taxon>
        <taxon>Lamiales</taxon>
        <taxon>Orobanchaceae</taxon>
        <taxon>Rehmannieae</taxon>
        <taxon>Rehmannia</taxon>
    </lineage>
</organism>
<feature type="domain" description="Disease resistance protein winged helix" evidence="10">
    <location>
        <begin position="408"/>
        <end position="478"/>
    </location>
</feature>
<dbReference type="InterPro" id="IPR027417">
    <property type="entry name" value="P-loop_NTPase"/>
</dbReference>
<dbReference type="Gene3D" id="1.20.5.4130">
    <property type="match status" value="1"/>
</dbReference>
<comment type="similarity">
    <text evidence="1">Belongs to the disease resistance NB-LRR family.</text>
</comment>
<keyword evidence="6" id="KW-0067">ATP-binding</keyword>
<feature type="coiled-coil region" evidence="7">
    <location>
        <begin position="17"/>
        <end position="51"/>
    </location>
</feature>
<dbReference type="Pfam" id="PF23598">
    <property type="entry name" value="LRR_14"/>
    <property type="match status" value="1"/>
</dbReference>
<evidence type="ECO:0000313" key="12">
    <source>
        <dbReference type="EMBL" id="KAK6148385.1"/>
    </source>
</evidence>
<reference evidence="12 13" key="1">
    <citation type="journal article" date="2021" name="Comput. Struct. Biotechnol. J.">
        <title>De novo genome assembly of the potent medicinal plant Rehmannia glutinosa using nanopore technology.</title>
        <authorList>
            <person name="Ma L."/>
            <person name="Dong C."/>
            <person name="Song C."/>
            <person name="Wang X."/>
            <person name="Zheng X."/>
            <person name="Niu Y."/>
            <person name="Chen S."/>
            <person name="Feng W."/>
        </authorList>
    </citation>
    <scope>NUCLEOTIDE SEQUENCE [LARGE SCALE GENOMIC DNA]</scope>
    <source>
        <strain evidence="12">DH-2019</strain>
    </source>
</reference>
<evidence type="ECO:0000259" key="10">
    <source>
        <dbReference type="Pfam" id="PF23559"/>
    </source>
</evidence>
<dbReference type="PANTHER" id="PTHR23155:SF1193">
    <property type="entry name" value="DISEASE RESISTANCE PROTEIN RPP13-RELATED"/>
    <property type="match status" value="1"/>
</dbReference>
<evidence type="ECO:0000256" key="6">
    <source>
        <dbReference type="ARBA" id="ARBA00022840"/>
    </source>
</evidence>
<dbReference type="CDD" id="cd14798">
    <property type="entry name" value="RX-CC_like"/>
    <property type="match status" value="1"/>
</dbReference>
<comment type="caution">
    <text evidence="12">The sequence shown here is derived from an EMBL/GenBank/DDBJ whole genome shotgun (WGS) entry which is preliminary data.</text>
</comment>
<dbReference type="Gene3D" id="3.80.10.10">
    <property type="entry name" value="Ribonuclease Inhibitor"/>
    <property type="match status" value="1"/>
</dbReference>
<evidence type="ECO:0000256" key="7">
    <source>
        <dbReference type="SAM" id="Coils"/>
    </source>
</evidence>
<evidence type="ECO:0000256" key="2">
    <source>
        <dbReference type="ARBA" id="ARBA00022614"/>
    </source>
</evidence>
<dbReference type="InterPro" id="IPR044974">
    <property type="entry name" value="Disease_R_plants"/>
</dbReference>
<dbReference type="Pfam" id="PF00931">
    <property type="entry name" value="NB-ARC"/>
    <property type="match status" value="1"/>
</dbReference>
<dbReference type="EMBL" id="JABTTQ020000010">
    <property type="protein sequence ID" value="KAK6148385.1"/>
    <property type="molecule type" value="Genomic_DNA"/>
</dbReference>
<feature type="domain" description="Disease resistance N-terminal" evidence="9">
    <location>
        <begin position="5"/>
        <end position="77"/>
    </location>
</feature>
<accession>A0ABR0WMI0</accession>
<evidence type="ECO:0000256" key="3">
    <source>
        <dbReference type="ARBA" id="ARBA00022737"/>
    </source>
</evidence>
<dbReference type="InterPro" id="IPR058922">
    <property type="entry name" value="WHD_DRP"/>
</dbReference>
<evidence type="ECO:0000259" key="9">
    <source>
        <dbReference type="Pfam" id="PF18052"/>
    </source>
</evidence>
<keyword evidence="7" id="KW-0175">Coiled coil</keyword>
<gene>
    <name evidence="12" type="ORF">DH2020_019297</name>
</gene>
<keyword evidence="4" id="KW-0547">Nucleotide-binding</keyword>
<feature type="domain" description="NB-ARC" evidence="8">
    <location>
        <begin position="157"/>
        <end position="328"/>
    </location>
</feature>
<keyword evidence="13" id="KW-1185">Reference proteome</keyword>
<dbReference type="PRINTS" id="PR00364">
    <property type="entry name" value="DISEASERSIST"/>
</dbReference>
<dbReference type="Gene3D" id="1.10.10.10">
    <property type="entry name" value="Winged helix-like DNA-binding domain superfamily/Winged helix DNA-binding domain"/>
    <property type="match status" value="1"/>
</dbReference>
<feature type="domain" description="Disease resistance R13L4/SHOC-2-like LRR" evidence="11">
    <location>
        <begin position="529"/>
        <end position="852"/>
    </location>
</feature>
<evidence type="ECO:0000256" key="1">
    <source>
        <dbReference type="ARBA" id="ARBA00008894"/>
    </source>
</evidence>
<name>A0ABR0WMI0_REHGL</name>
<dbReference type="InterPro" id="IPR041118">
    <property type="entry name" value="Rx_N"/>
</dbReference>
<dbReference type="InterPro" id="IPR036388">
    <property type="entry name" value="WH-like_DNA-bd_sf"/>
</dbReference>
<keyword evidence="2" id="KW-0433">Leucine-rich repeat</keyword>
<dbReference type="InterPro" id="IPR002182">
    <property type="entry name" value="NB-ARC"/>
</dbReference>
<dbReference type="InterPro" id="IPR032675">
    <property type="entry name" value="LRR_dom_sf"/>
</dbReference>
<dbReference type="InterPro" id="IPR038005">
    <property type="entry name" value="RX-like_CC"/>
</dbReference>
<dbReference type="SUPFAM" id="SSF52540">
    <property type="entry name" value="P-loop containing nucleoside triphosphate hydrolases"/>
    <property type="match status" value="1"/>
</dbReference>
<dbReference type="InterPro" id="IPR042197">
    <property type="entry name" value="Apaf_helical"/>
</dbReference>
<dbReference type="Pfam" id="PF23559">
    <property type="entry name" value="WHD_DRP"/>
    <property type="match status" value="1"/>
</dbReference>
<evidence type="ECO:0000256" key="4">
    <source>
        <dbReference type="ARBA" id="ARBA00022741"/>
    </source>
</evidence>
<keyword evidence="3" id="KW-0677">Repeat</keyword>
<dbReference type="PANTHER" id="PTHR23155">
    <property type="entry name" value="DISEASE RESISTANCE PROTEIN RP"/>
    <property type="match status" value="1"/>
</dbReference>
<dbReference type="Gene3D" id="1.10.8.430">
    <property type="entry name" value="Helical domain of apoptotic protease-activating factors"/>
    <property type="match status" value="1"/>
</dbReference>
<dbReference type="SUPFAM" id="SSF52058">
    <property type="entry name" value="L domain-like"/>
    <property type="match status" value="1"/>
</dbReference>
<evidence type="ECO:0000313" key="13">
    <source>
        <dbReference type="Proteomes" id="UP001318860"/>
    </source>
</evidence>
<keyword evidence="5" id="KW-0611">Plant defense</keyword>
<dbReference type="Gene3D" id="3.40.50.300">
    <property type="entry name" value="P-loop containing nucleotide triphosphate hydrolases"/>
    <property type="match status" value="1"/>
</dbReference>
<evidence type="ECO:0000256" key="5">
    <source>
        <dbReference type="ARBA" id="ARBA00022821"/>
    </source>
</evidence>
<dbReference type="InterPro" id="IPR055414">
    <property type="entry name" value="LRR_R13L4/SHOC2-like"/>
</dbReference>
<proteinExistence type="inferred from homology"/>
<dbReference type="Proteomes" id="UP001318860">
    <property type="component" value="Unassembled WGS sequence"/>
</dbReference>
<protein>
    <recommendedName>
        <fullName evidence="14">Disease resistance protein</fullName>
    </recommendedName>
</protein>
<evidence type="ECO:0000259" key="8">
    <source>
        <dbReference type="Pfam" id="PF00931"/>
    </source>
</evidence>
<sequence length="881" mass="101108">MAEAAVTFLLENVSKLLKSHCDLISGAENELEQLKNELGLLKDLLQKTEEEEPFMRKIERQIREVVCDVEDTIDSFLWAQAVAAKAKTGFNPNGGVSLAKELKSLREDKVKPMLEFAYMQIGDGSTGIISTTAEEPWTKLKKVHQLNMLQENVLSFEDEEEKIIGYLKEETEELDVISIIGNGGLGKTTLARNIFHDQRIDYEFPTRIWVSISSDFRKKNVFLHILEKLTLTRDKMKYKTENEDDLAGMIRSLIEKRKFLIVMDNVWSTEDWDELKVALPITNRGSKVLITSRDASLGRHANPKRVPHQMRYLNPDDCWKLLQFKVFGGETLCPPELENVGKRIAHRCGGLPLSVCLIAGILLDETNIKTWQKVVEKTNTREFMEYVVLLSYNSLPDHLKLCFLYIGMFPEDFEIPVWKLTRMWIAEGFVLQVPGMSLEDIADNYLAELICRNLLMVDRVRPDGKVKTCRMHGMLREFCQIKAGSTEINLFQEVRKPMKIKAASRVCIHSHHVLDFFSCLQPNNYSPFVRSFLCFSKDELVLLPGQCLLIPKAFELLRVLEVKPIRFTRLPRELMLLLHLRYIVLSTNMRILPEAFSELRNTQTLIIDTTWRILEIRADIWKMVQLRHLKTNASAILLKPPPPDNFSNEGREQQELQTLVNISSESCTKDVFDKARHLKKLGIQGRLAAMLVDETERFDCFWKLRDLENLKLLNDVFPSQPSEGRLPRLPPPEKFPAKLRSLTLSATFLDWEQMSVLGNLENLEVLKLKDNAFVGESWEMADGGFRLLRLLLIEYTNLVYWKLALGSGHDHFPRLKGLVLRKCAELEALPDGLANVASLHVIDLFCTSKTAVASARKIQEMRGYLGKGRELIKLSIFPPDR</sequence>
<evidence type="ECO:0008006" key="14">
    <source>
        <dbReference type="Google" id="ProtNLM"/>
    </source>
</evidence>